<evidence type="ECO:0000256" key="1">
    <source>
        <dbReference type="ARBA" id="ARBA00022801"/>
    </source>
</evidence>
<feature type="compositionally biased region" description="Polar residues" evidence="2">
    <location>
        <begin position="58"/>
        <end position="67"/>
    </location>
</feature>
<feature type="region of interest" description="Disordered" evidence="2">
    <location>
        <begin position="32"/>
        <end position="68"/>
    </location>
</feature>
<dbReference type="InterPro" id="IPR012462">
    <property type="entry name" value="UFSP1/2_DUB_cat"/>
</dbReference>
<dbReference type="Pfam" id="PF07910">
    <property type="entry name" value="Peptidase_C78"/>
    <property type="match status" value="1"/>
</dbReference>
<accession>A0A232M5S4</accession>
<feature type="domain" description="UFSP1/2/DUB catalytic" evidence="3">
    <location>
        <begin position="243"/>
        <end position="334"/>
    </location>
</feature>
<keyword evidence="1" id="KW-0378">Hydrolase</keyword>
<feature type="compositionally biased region" description="Basic and acidic residues" evidence="2">
    <location>
        <begin position="176"/>
        <end position="185"/>
    </location>
</feature>
<proteinExistence type="predicted"/>
<feature type="compositionally biased region" description="Basic and acidic residues" evidence="2">
    <location>
        <begin position="48"/>
        <end position="57"/>
    </location>
</feature>
<protein>
    <recommendedName>
        <fullName evidence="3">UFSP1/2/DUB catalytic domain-containing protein</fullName>
    </recommendedName>
</protein>
<evidence type="ECO:0000313" key="4">
    <source>
        <dbReference type="EMBL" id="OXV11736.1"/>
    </source>
</evidence>
<evidence type="ECO:0000256" key="2">
    <source>
        <dbReference type="SAM" id="MobiDB-lite"/>
    </source>
</evidence>
<comment type="caution">
    <text evidence="4">The sequence shown here is derived from an EMBL/GenBank/DDBJ whole genome shotgun (WGS) entry which is preliminary data.</text>
</comment>
<evidence type="ECO:0000259" key="3">
    <source>
        <dbReference type="Pfam" id="PF07910"/>
    </source>
</evidence>
<dbReference type="EMBL" id="NPHW01002324">
    <property type="protein sequence ID" value="OXV11736.1"/>
    <property type="molecule type" value="Genomic_DNA"/>
</dbReference>
<dbReference type="GO" id="GO:0016787">
    <property type="term" value="F:hydrolase activity"/>
    <property type="evidence" value="ECO:0007669"/>
    <property type="project" value="UniProtKB-KW"/>
</dbReference>
<dbReference type="Gene3D" id="3.90.70.130">
    <property type="match status" value="1"/>
</dbReference>
<reference evidence="4 5" key="1">
    <citation type="journal article" date="2015" name="Environ. Microbiol.">
        <title>Metagenome sequence of Elaphomyces granulatus from sporocarp tissue reveals Ascomycota ectomycorrhizal fingerprints of genome expansion and a Proteobacteria-rich microbiome.</title>
        <authorList>
            <person name="Quandt C.A."/>
            <person name="Kohler A."/>
            <person name="Hesse C.N."/>
            <person name="Sharpton T.J."/>
            <person name="Martin F."/>
            <person name="Spatafora J.W."/>
        </authorList>
    </citation>
    <scope>NUCLEOTIDE SEQUENCE [LARGE SCALE GENOMIC DNA]</scope>
    <source>
        <strain evidence="4 5">OSC145934</strain>
    </source>
</reference>
<keyword evidence="5" id="KW-1185">Reference proteome</keyword>
<dbReference type="OrthoDB" id="288987at2759"/>
<gene>
    <name evidence="4" type="ORF">Egran_00501</name>
</gene>
<name>A0A232M5S4_9EURO</name>
<feature type="region of interest" description="Disordered" evidence="2">
    <location>
        <begin position="112"/>
        <end position="185"/>
    </location>
</feature>
<dbReference type="Proteomes" id="UP000243515">
    <property type="component" value="Unassembled WGS sequence"/>
</dbReference>
<organism evidence="4 5">
    <name type="scientific">Elaphomyces granulatus</name>
    <dbReference type="NCBI Taxonomy" id="519963"/>
    <lineage>
        <taxon>Eukaryota</taxon>
        <taxon>Fungi</taxon>
        <taxon>Dikarya</taxon>
        <taxon>Ascomycota</taxon>
        <taxon>Pezizomycotina</taxon>
        <taxon>Eurotiomycetes</taxon>
        <taxon>Eurotiomycetidae</taxon>
        <taxon>Eurotiales</taxon>
        <taxon>Elaphomycetaceae</taxon>
        <taxon>Elaphomyces</taxon>
    </lineage>
</organism>
<feature type="compositionally biased region" description="Basic residues" evidence="2">
    <location>
        <begin position="144"/>
        <end position="153"/>
    </location>
</feature>
<evidence type="ECO:0000313" key="5">
    <source>
        <dbReference type="Proteomes" id="UP000243515"/>
    </source>
</evidence>
<dbReference type="AlphaFoldDB" id="A0A232M5S4"/>
<sequence length="354" mass="39218">MDHENALLSCPLCEFSDYDSYFLSQHVDLCHPEDEDPPSITDGDGGDSIDHSNREDGQNTQCHSSNTEQEKQYIDCPEGCGEIVTAAELSLHMDLHMAENFALEDILPSSGSKTVNSAGCTDEQETHSDIQASKPLHDYEIPKIKHSHRQRGRCSKEPGTKESASSTKGGSIRKLGRAELGPHAHEKQMPAWLRKMLEGGAKVTLLNRISPNGLIAKDVIVENETPQIIPILIQLCGQDPTVRRAFFCSPAIRHVFKMPREGGFCGYRNIQMLISHIQDSQRPGHEQFPGSLPSILKLQDMIEQAWDMGFNAVARLETGGIRGTRKYIGTPEASRGPSFYHYLTKYLIGASPLP</sequence>